<dbReference type="InterPro" id="IPR027417">
    <property type="entry name" value="P-loop_NTPase"/>
</dbReference>
<evidence type="ECO:0000313" key="3">
    <source>
        <dbReference type="Proteomes" id="UP000185568"/>
    </source>
</evidence>
<dbReference type="CDD" id="cd02042">
    <property type="entry name" value="ParAB_family"/>
    <property type="match status" value="1"/>
</dbReference>
<dbReference type="Proteomes" id="UP000185568">
    <property type="component" value="Unassembled WGS sequence"/>
</dbReference>
<sequence>MKVITFFNNKGGVGKTTLTVNIASYMALMLEKKILVIDADPQSNTTQMMLDEVSWERIYSDGSTETTLLSYLDPVFLGDSTLDLNHEPFPNTDNRFGVDLIPGHPRLSLLEDKLSNSWNNCTAGDPGGFRVTNWVKSLTNHFKDDYDYIIFDIGPSLGALNRSILLNSDAFITPMGCDIFSLMGIQNISEWINSWETIYKSALNVLREKHPSFDYQKYQVNIDISDNYYFIGYSVQQYITKVIDGERRGIASYDRIKQEIPGKISKYLSGFLPNETSMEDCELGDIPHLWSLIPLAQSSNSPIHQLKKSDGLVGNQYKIMRDYAAVMDSVCKQILKNLGEDVV</sequence>
<keyword evidence="2" id="KW-0547">Nucleotide-binding</keyword>
<dbReference type="Gene3D" id="3.40.50.300">
    <property type="entry name" value="P-loop containing nucleotide triphosphate hydrolases"/>
    <property type="match status" value="1"/>
</dbReference>
<dbReference type="Pfam" id="PF13614">
    <property type="entry name" value="AAA_31"/>
    <property type="match status" value="1"/>
</dbReference>
<comment type="caution">
    <text evidence="2">The sequence shown here is derived from an EMBL/GenBank/DDBJ whole genome shotgun (WGS) entry which is preliminary data.</text>
</comment>
<name>A0A1Q8Q1W7_9BACI</name>
<gene>
    <name evidence="2" type="ORF">BTO30_15610</name>
</gene>
<dbReference type="PANTHER" id="PTHR13696:SF52">
    <property type="entry name" value="PARA FAMILY PROTEIN CT_582"/>
    <property type="match status" value="1"/>
</dbReference>
<dbReference type="STRING" id="1714264.BTO30_15610"/>
<evidence type="ECO:0000259" key="1">
    <source>
        <dbReference type="Pfam" id="PF13614"/>
    </source>
</evidence>
<dbReference type="InterPro" id="IPR050678">
    <property type="entry name" value="DNA_Partitioning_ATPase"/>
</dbReference>
<proteinExistence type="predicted"/>
<dbReference type="PANTHER" id="PTHR13696">
    <property type="entry name" value="P-LOOP CONTAINING NUCLEOSIDE TRIPHOSPHATE HYDROLASE"/>
    <property type="match status" value="1"/>
</dbReference>
<protein>
    <submittedName>
        <fullName evidence="2">Helicase DnaB</fullName>
    </submittedName>
</protein>
<dbReference type="EMBL" id="MSDU01000054">
    <property type="protein sequence ID" value="OLN21336.1"/>
    <property type="molecule type" value="Genomic_DNA"/>
</dbReference>
<organism evidence="2 3">
    <name type="scientific">Domibacillus antri</name>
    <dbReference type="NCBI Taxonomy" id="1714264"/>
    <lineage>
        <taxon>Bacteria</taxon>
        <taxon>Bacillati</taxon>
        <taxon>Bacillota</taxon>
        <taxon>Bacilli</taxon>
        <taxon>Bacillales</taxon>
        <taxon>Bacillaceae</taxon>
        <taxon>Domibacillus</taxon>
    </lineage>
</organism>
<accession>A0A1Q8Q1W7</accession>
<keyword evidence="2" id="KW-0067">ATP-binding</keyword>
<keyword evidence="2" id="KW-0347">Helicase</keyword>
<keyword evidence="2" id="KW-0378">Hydrolase</keyword>
<dbReference type="OrthoDB" id="9791162at2"/>
<reference evidence="2 3" key="1">
    <citation type="submission" date="2016-12" db="EMBL/GenBank/DDBJ databases">
        <title>Domibacillus antri genome sequencing.</title>
        <authorList>
            <person name="Verma A."/>
            <person name="Krishnamurthi S."/>
        </authorList>
    </citation>
    <scope>NUCLEOTIDE SEQUENCE [LARGE SCALE GENOMIC DNA]</scope>
    <source>
        <strain evidence="2 3">XD80</strain>
    </source>
</reference>
<dbReference type="AlphaFoldDB" id="A0A1Q8Q1W7"/>
<keyword evidence="3" id="KW-1185">Reference proteome</keyword>
<evidence type="ECO:0000313" key="2">
    <source>
        <dbReference type="EMBL" id="OLN21336.1"/>
    </source>
</evidence>
<feature type="domain" description="AAA" evidence="1">
    <location>
        <begin position="1"/>
        <end position="203"/>
    </location>
</feature>
<dbReference type="RefSeq" id="WP_075399623.1">
    <property type="nucleotide sequence ID" value="NZ_MSDU01000054.1"/>
</dbReference>
<dbReference type="SUPFAM" id="SSF52540">
    <property type="entry name" value="P-loop containing nucleoside triphosphate hydrolases"/>
    <property type="match status" value="1"/>
</dbReference>
<dbReference type="InterPro" id="IPR025669">
    <property type="entry name" value="AAA_dom"/>
</dbReference>
<dbReference type="GO" id="GO:0004386">
    <property type="term" value="F:helicase activity"/>
    <property type="evidence" value="ECO:0007669"/>
    <property type="project" value="UniProtKB-KW"/>
</dbReference>